<feature type="compositionally biased region" description="Basic and acidic residues" evidence="4">
    <location>
        <begin position="135"/>
        <end position="151"/>
    </location>
</feature>
<evidence type="ECO:0000313" key="6">
    <source>
        <dbReference type="Proteomes" id="UP000035762"/>
    </source>
</evidence>
<evidence type="ECO:0000256" key="1">
    <source>
        <dbReference type="ARBA" id="ARBA00022490"/>
    </source>
</evidence>
<dbReference type="NCBIfam" id="NF003843">
    <property type="entry name" value="PRK05422.1"/>
    <property type="match status" value="1"/>
</dbReference>
<dbReference type="Pfam" id="PF01668">
    <property type="entry name" value="SmpB"/>
    <property type="match status" value="1"/>
</dbReference>
<comment type="caution">
    <text evidence="5">The sequence shown here is derived from an EMBL/GenBank/DDBJ whole genome shotgun (WGS) entry which is preliminary data.</text>
</comment>
<dbReference type="Gene3D" id="2.40.280.10">
    <property type="match status" value="1"/>
</dbReference>
<dbReference type="GO" id="GO:0003723">
    <property type="term" value="F:RNA binding"/>
    <property type="evidence" value="ECO:0007669"/>
    <property type="project" value="UniProtKB-UniRule"/>
</dbReference>
<dbReference type="GO" id="GO:0070929">
    <property type="term" value="P:trans-translation"/>
    <property type="evidence" value="ECO:0007669"/>
    <property type="project" value="UniProtKB-UniRule"/>
</dbReference>
<dbReference type="OrthoDB" id="9805462at2"/>
<comment type="function">
    <text evidence="3">Required for rescue of stalled ribosomes mediated by trans-translation. Binds to transfer-messenger RNA (tmRNA), required for stable association of tmRNA with ribosomes. tmRNA and SmpB together mimic tRNA shape, replacing the anticodon stem-loop with SmpB. tmRNA is encoded by the ssrA gene; the 2 termini fold to resemble tRNA(Ala) and it encodes a 'tag peptide', a short internal open reading frame. During trans-translation Ala-aminoacylated tmRNA acts like a tRNA, entering the A-site of stalled ribosomes, displacing the stalled mRNA. The ribosome then switches to translate the ORF on the tmRNA; the nascent peptide is terminated with the 'tag peptide' encoded by the tmRNA and targeted for degradation. The ribosome is freed to recommence translation, which seems to be the essential function of trans-translation.</text>
</comment>
<name>A0A090N706_AFIFE</name>
<evidence type="ECO:0000256" key="2">
    <source>
        <dbReference type="ARBA" id="ARBA00022884"/>
    </source>
</evidence>
<dbReference type="InterPro" id="IPR023620">
    <property type="entry name" value="SmpB"/>
</dbReference>
<evidence type="ECO:0000313" key="5">
    <source>
        <dbReference type="EMBL" id="CEG07768.1"/>
    </source>
</evidence>
<dbReference type="HAMAP" id="MF_00023">
    <property type="entry name" value="SmpB"/>
    <property type="match status" value="1"/>
</dbReference>
<evidence type="ECO:0000256" key="4">
    <source>
        <dbReference type="SAM" id="MobiDB-lite"/>
    </source>
</evidence>
<gene>
    <name evidence="3 5" type="primary">smpB</name>
    <name evidence="5" type="ORF">BN961_01171</name>
</gene>
<comment type="subcellular location">
    <subcellularLocation>
        <location evidence="3">Cytoplasm</location>
    </subcellularLocation>
    <text evidence="3">The tmRNA-SmpB complex associates with stalled 70S ribosomes.</text>
</comment>
<organism evidence="5 6">
    <name type="scientific">Afipia felis</name>
    <name type="common">Cat scratch disease bacillus</name>
    <dbReference type="NCBI Taxonomy" id="1035"/>
    <lineage>
        <taxon>Bacteria</taxon>
        <taxon>Pseudomonadati</taxon>
        <taxon>Pseudomonadota</taxon>
        <taxon>Alphaproteobacteria</taxon>
        <taxon>Hyphomicrobiales</taxon>
        <taxon>Nitrobacteraceae</taxon>
        <taxon>Afipia</taxon>
    </lineage>
</organism>
<keyword evidence="2 3" id="KW-0694">RNA-binding</keyword>
<dbReference type="NCBIfam" id="TIGR00086">
    <property type="entry name" value="smpB"/>
    <property type="match status" value="1"/>
</dbReference>
<dbReference type="AlphaFoldDB" id="A0A090N706"/>
<reference evidence="5 6" key="1">
    <citation type="journal article" date="2014" name="Genome Announc.">
        <title>Genome Sequence of Afipia felis Strain 76713, Isolated in Hospital Water Using an Amoeba Co-Culture Procedure.</title>
        <authorList>
            <person name="Benamar S."/>
            <person name="La Scola B."/>
            <person name="Croce O."/>
        </authorList>
    </citation>
    <scope>NUCLEOTIDE SEQUENCE [LARGE SCALE GENOMIC DNA]</scope>
    <source>
        <strain evidence="5 6">76713</strain>
    </source>
</reference>
<dbReference type="InterPro" id="IPR020081">
    <property type="entry name" value="SsrA-bd_prot_CS"/>
</dbReference>
<dbReference type="GO" id="GO:0070930">
    <property type="term" value="P:trans-translation-dependent protein tagging"/>
    <property type="evidence" value="ECO:0007669"/>
    <property type="project" value="TreeGrafter"/>
</dbReference>
<dbReference type="Proteomes" id="UP000035762">
    <property type="component" value="Unassembled WGS sequence"/>
</dbReference>
<dbReference type="STRING" id="1035.BN961_01171"/>
<protein>
    <recommendedName>
        <fullName evidence="3">SsrA-binding protein</fullName>
    </recommendedName>
    <alternativeName>
        <fullName evidence="3">Small protein B</fullName>
    </alternativeName>
</protein>
<dbReference type="PANTHER" id="PTHR30308:SF2">
    <property type="entry name" value="SSRA-BINDING PROTEIN"/>
    <property type="match status" value="1"/>
</dbReference>
<dbReference type="EMBL" id="CCAZ020000001">
    <property type="protein sequence ID" value="CEG07768.1"/>
    <property type="molecule type" value="Genomic_DNA"/>
</dbReference>
<comment type="similarity">
    <text evidence="3">Belongs to the SmpB family.</text>
</comment>
<keyword evidence="6" id="KW-1185">Reference proteome</keyword>
<dbReference type="SUPFAM" id="SSF74982">
    <property type="entry name" value="Small protein B (SmpB)"/>
    <property type="match status" value="1"/>
</dbReference>
<sequence>MAEKKERPIKVVAENRKARFNYSIEDTIEAGVMLTGTEVKSARNGKSTIAESYADTKGGEIWLVNANIPEYLQANRFNHEPRRPRKLLLHKRQINKLIGAIEREGMTLIPLKMYFNEQGRLKLELALAKGKKLHDKRETEKKRDWSREKSRLLRARG</sequence>
<dbReference type="PROSITE" id="PS01317">
    <property type="entry name" value="SSRP"/>
    <property type="match status" value="1"/>
</dbReference>
<dbReference type="InterPro" id="IPR000037">
    <property type="entry name" value="SsrA-bd_prot"/>
</dbReference>
<proteinExistence type="inferred from homology"/>
<dbReference type="CDD" id="cd09294">
    <property type="entry name" value="SmpB"/>
    <property type="match status" value="1"/>
</dbReference>
<dbReference type="PANTHER" id="PTHR30308">
    <property type="entry name" value="TMRNA-BINDING COMPONENT OF TRANS-TRANSLATION TAGGING COMPLEX"/>
    <property type="match status" value="1"/>
</dbReference>
<accession>A0A090N706</accession>
<dbReference type="RefSeq" id="WP_048755907.1">
    <property type="nucleotide sequence ID" value="NZ_CCAZ020000001.1"/>
</dbReference>
<feature type="region of interest" description="Disordered" evidence="4">
    <location>
        <begin position="133"/>
        <end position="157"/>
    </location>
</feature>
<evidence type="ECO:0000256" key="3">
    <source>
        <dbReference type="HAMAP-Rule" id="MF_00023"/>
    </source>
</evidence>
<dbReference type="GO" id="GO:0005829">
    <property type="term" value="C:cytosol"/>
    <property type="evidence" value="ECO:0007669"/>
    <property type="project" value="TreeGrafter"/>
</dbReference>
<keyword evidence="1 3" id="KW-0963">Cytoplasm</keyword>